<proteinExistence type="predicted"/>
<dbReference type="Gramene" id="Solyc03g044663.1.1">
    <property type="protein sequence ID" value="Solyc03g044663.1.1"/>
    <property type="gene ID" value="Solyc03g044663.1"/>
</dbReference>
<dbReference type="EnsemblPlants" id="Solyc03g044663.1.1">
    <property type="protein sequence ID" value="Solyc03g044663.1.1"/>
    <property type="gene ID" value="Solyc03g044663.1"/>
</dbReference>
<dbReference type="Proteomes" id="UP000004994">
    <property type="component" value="Chromosome 3"/>
</dbReference>
<protein>
    <submittedName>
        <fullName evidence="1">Uncharacterized protein</fullName>
    </submittedName>
</protein>
<dbReference type="AlphaFoldDB" id="A0A3Q7FJI2"/>
<keyword evidence="2" id="KW-1185">Reference proteome</keyword>
<dbReference type="InParanoid" id="A0A3Q7FJI2"/>
<reference evidence="1" key="1">
    <citation type="journal article" date="2012" name="Nature">
        <title>The tomato genome sequence provides insights into fleshy fruit evolution.</title>
        <authorList>
            <consortium name="Tomato Genome Consortium"/>
        </authorList>
    </citation>
    <scope>NUCLEOTIDE SEQUENCE [LARGE SCALE GENOMIC DNA]</scope>
    <source>
        <strain evidence="1">cv. Heinz 1706</strain>
    </source>
</reference>
<accession>A0A3Q7FJI2</accession>
<name>A0A3Q7FJI2_SOLLC</name>
<evidence type="ECO:0000313" key="1">
    <source>
        <dbReference type="EnsemblPlants" id="Solyc03g044663.1.1"/>
    </source>
</evidence>
<sequence length="127" mass="14917">MVSAARRARARYSASVEDRETLGCFFVHQEIRFGPKKMRNLDVDFLSFLSFAQFEYEKPRSSKSPGRMSKPRPRLPKMYLRMRFRQCPNEAAEVGDIGKGGVGFIRRRRDCHRYWLTGAFFQSSFLH</sequence>
<organism evidence="1">
    <name type="scientific">Solanum lycopersicum</name>
    <name type="common">Tomato</name>
    <name type="synonym">Lycopersicon esculentum</name>
    <dbReference type="NCBI Taxonomy" id="4081"/>
    <lineage>
        <taxon>Eukaryota</taxon>
        <taxon>Viridiplantae</taxon>
        <taxon>Streptophyta</taxon>
        <taxon>Embryophyta</taxon>
        <taxon>Tracheophyta</taxon>
        <taxon>Spermatophyta</taxon>
        <taxon>Magnoliopsida</taxon>
        <taxon>eudicotyledons</taxon>
        <taxon>Gunneridae</taxon>
        <taxon>Pentapetalae</taxon>
        <taxon>asterids</taxon>
        <taxon>lamiids</taxon>
        <taxon>Solanales</taxon>
        <taxon>Solanaceae</taxon>
        <taxon>Solanoideae</taxon>
        <taxon>Solaneae</taxon>
        <taxon>Solanum</taxon>
        <taxon>Solanum subgen. Lycopersicon</taxon>
    </lineage>
</organism>
<reference evidence="1" key="2">
    <citation type="submission" date="2019-01" db="UniProtKB">
        <authorList>
            <consortium name="EnsemblPlants"/>
        </authorList>
    </citation>
    <scope>IDENTIFICATION</scope>
    <source>
        <strain evidence="1">cv. Heinz 1706</strain>
    </source>
</reference>
<evidence type="ECO:0000313" key="2">
    <source>
        <dbReference type="Proteomes" id="UP000004994"/>
    </source>
</evidence>